<keyword evidence="1" id="KW-0732">Signal</keyword>
<dbReference type="EMBL" id="JSVA01000015">
    <property type="protein sequence ID" value="KOF02247.1"/>
    <property type="molecule type" value="Genomic_DNA"/>
</dbReference>
<dbReference type="PROSITE" id="PS51257">
    <property type="entry name" value="PROKAR_LIPOPROTEIN"/>
    <property type="match status" value="1"/>
</dbReference>
<evidence type="ECO:0000313" key="3">
    <source>
        <dbReference type="Proteomes" id="UP000036908"/>
    </source>
</evidence>
<gene>
    <name evidence="2" type="ORF">OB69_13375</name>
</gene>
<dbReference type="RefSeq" id="WP_053224272.1">
    <property type="nucleotide sequence ID" value="NZ_JSVA01000015.1"/>
</dbReference>
<evidence type="ECO:0000256" key="1">
    <source>
        <dbReference type="SAM" id="SignalP"/>
    </source>
</evidence>
<accession>A0A0L8AJ34</accession>
<dbReference type="AlphaFoldDB" id="A0A0L8AJ34"/>
<name>A0A0L8AJ34_9BACT</name>
<feature type="signal peptide" evidence="1">
    <location>
        <begin position="1"/>
        <end position="20"/>
    </location>
</feature>
<reference evidence="3" key="1">
    <citation type="submission" date="2014-11" db="EMBL/GenBank/DDBJ databases">
        <title>Genome sequencing of Roseivirga sp. D-25.</title>
        <authorList>
            <person name="Selvaratnam C."/>
            <person name="Thevarajoo S."/>
            <person name="Goh K.M."/>
            <person name="Eee R."/>
            <person name="Chan K.-G."/>
            <person name="Chong C.S."/>
        </authorList>
    </citation>
    <scope>NUCLEOTIDE SEQUENCE [LARGE SCALE GENOMIC DNA]</scope>
    <source>
        <strain evidence="3">D-25</strain>
    </source>
</reference>
<feature type="chain" id="PRO_5005580320" description="DUF4197 domain-containing protein" evidence="1">
    <location>
        <begin position="21"/>
        <end position="236"/>
    </location>
</feature>
<dbReference type="PATRIC" id="fig|1566026.4.peg.976"/>
<protein>
    <recommendedName>
        <fullName evidence="4">DUF4197 domain-containing protein</fullName>
    </recommendedName>
</protein>
<dbReference type="Proteomes" id="UP000036908">
    <property type="component" value="Unassembled WGS sequence"/>
</dbReference>
<dbReference type="Pfam" id="PF13852">
    <property type="entry name" value="DUF4197"/>
    <property type="match status" value="1"/>
</dbReference>
<dbReference type="InterPro" id="IPR025245">
    <property type="entry name" value="DUF4197"/>
</dbReference>
<proteinExistence type="predicted"/>
<dbReference type="OrthoDB" id="5292580at2"/>
<comment type="caution">
    <text evidence="2">The sequence shown here is derived from an EMBL/GenBank/DDBJ whole genome shotgun (WGS) entry which is preliminary data.</text>
</comment>
<keyword evidence="3" id="KW-1185">Reference proteome</keyword>
<sequence length="236" mass="25690">MKKLTLLFSLFLLFGCSAQGQIFKQAKDILGGGGAAFSKEEAANALKEALEQGTSKGVDILSKVDGYYKNPEIKIPFPQEAQAVESKLRALGLGNQVDQAVESLNRAAEDAAYEAKDIFIAAIKSLTINDAINIVKGDKDAATQFLERETTASLEVKFNPIIQASLQKVNATKYWSDVMGTYNKVPFVKKVETDLTAYVTAKAIDGLFVMIAKEELNIRENAGARTSELLKKVFGK</sequence>
<evidence type="ECO:0008006" key="4">
    <source>
        <dbReference type="Google" id="ProtNLM"/>
    </source>
</evidence>
<organism evidence="2 3">
    <name type="scientific">Roseivirga seohaensis subsp. aquiponti</name>
    <dbReference type="NCBI Taxonomy" id="1566026"/>
    <lineage>
        <taxon>Bacteria</taxon>
        <taxon>Pseudomonadati</taxon>
        <taxon>Bacteroidota</taxon>
        <taxon>Cytophagia</taxon>
        <taxon>Cytophagales</taxon>
        <taxon>Roseivirgaceae</taxon>
        <taxon>Roseivirga</taxon>
    </lineage>
</organism>
<evidence type="ECO:0000313" key="2">
    <source>
        <dbReference type="EMBL" id="KOF02247.1"/>
    </source>
</evidence>